<reference evidence="1 2" key="1">
    <citation type="submission" date="2013-08" db="EMBL/GenBank/DDBJ databases">
        <authorList>
            <person name="Huang J."/>
            <person name="Wang G."/>
        </authorList>
    </citation>
    <scope>NUCLEOTIDE SEQUENCE [LARGE SCALE GENOMIC DNA]</scope>
    <source>
        <strain evidence="1 2">JSM 072002</strain>
    </source>
</reference>
<accession>A0A0A5G2H5</accession>
<evidence type="ECO:0008006" key="3">
    <source>
        <dbReference type="Google" id="ProtNLM"/>
    </source>
</evidence>
<name>A0A0A5G2H5_9BACI</name>
<evidence type="ECO:0000313" key="2">
    <source>
        <dbReference type="Proteomes" id="UP000030401"/>
    </source>
</evidence>
<dbReference type="Gene3D" id="3.30.470.20">
    <property type="entry name" value="ATP-grasp fold, B domain"/>
    <property type="match status" value="1"/>
</dbReference>
<gene>
    <name evidence="1" type="ORF">N784_09625</name>
</gene>
<organism evidence="1 2">
    <name type="scientific">Pontibacillus litoralis JSM 072002</name>
    <dbReference type="NCBI Taxonomy" id="1385512"/>
    <lineage>
        <taxon>Bacteria</taxon>
        <taxon>Bacillati</taxon>
        <taxon>Bacillota</taxon>
        <taxon>Bacilli</taxon>
        <taxon>Bacillales</taxon>
        <taxon>Bacillaceae</taxon>
        <taxon>Pontibacillus</taxon>
    </lineage>
</organism>
<dbReference type="STRING" id="1385512.N784_09625"/>
<evidence type="ECO:0000313" key="1">
    <source>
        <dbReference type="EMBL" id="KGX85290.1"/>
    </source>
</evidence>
<dbReference type="Pfam" id="PF14398">
    <property type="entry name" value="ATPgrasp_YheCD"/>
    <property type="match status" value="1"/>
</dbReference>
<dbReference type="RefSeq" id="WP_052127314.1">
    <property type="nucleotide sequence ID" value="NZ_AVPG01000024.1"/>
</dbReference>
<dbReference type="InterPro" id="IPR026838">
    <property type="entry name" value="YheC/D"/>
</dbReference>
<dbReference type="Proteomes" id="UP000030401">
    <property type="component" value="Unassembled WGS sequence"/>
</dbReference>
<proteinExistence type="predicted"/>
<dbReference type="OrthoDB" id="7869153at2"/>
<dbReference type="eggNOG" id="COG0189">
    <property type="taxonomic scope" value="Bacteria"/>
</dbReference>
<sequence>MECFQFNLRSYESHKNRIIVPMDAYRSFKHVQAIYFGIKEEAIEVMTHQKNDATIYLSQSIINKLHIERLSLSTCYVQGEQLIIQPYLGVFTAGFDSSSSRPLGERTAVMENMAQAGEAYGWETAFFGYQHINWEANTINAFTFHDSKWQRQTFPIPHIIYDRIPNRQVEHHPSVHEAKRKLKLHSQWFNEGFFNKWKIYDQLIRIQGVAHLLPPTVLHPSSDKLFDMIQKHGSVYIKPIHGSKGIGIKKCTLLTQLEAIECSYYVDEKKVHNRYYHFDQLMKQQFPNGLAGYIVQPAIALQTIRSTPIDYRVHTNKNEKNEWEVSVVCCKFAGKGSLTTHVQRGGSVHTLTDIYADSESQVIFNKLERAALLVSNTLHHQSKTPLGELGLDFGIDEEGEIWLFEVNSKPGYAIFEHPFYRQQQSVILTYPYQFATYLQQAIFHLKKEPLFS</sequence>
<dbReference type="AlphaFoldDB" id="A0A0A5G2H5"/>
<protein>
    <recommendedName>
        <fullName evidence="3">ATP-grasp domain-containing protein</fullName>
    </recommendedName>
</protein>
<comment type="caution">
    <text evidence="1">The sequence shown here is derived from an EMBL/GenBank/DDBJ whole genome shotgun (WGS) entry which is preliminary data.</text>
</comment>
<dbReference type="SUPFAM" id="SSF56059">
    <property type="entry name" value="Glutathione synthetase ATP-binding domain-like"/>
    <property type="match status" value="1"/>
</dbReference>
<keyword evidence="2" id="KW-1185">Reference proteome</keyword>
<dbReference type="EMBL" id="AVPG01000024">
    <property type="protein sequence ID" value="KGX85290.1"/>
    <property type="molecule type" value="Genomic_DNA"/>
</dbReference>